<name>A0A8J3N509_9CHLR</name>
<dbReference type="EMBL" id="BNJK01000001">
    <property type="protein sequence ID" value="GHO94652.1"/>
    <property type="molecule type" value="Genomic_DNA"/>
</dbReference>
<gene>
    <name evidence="3" type="ORF">KSF_047000</name>
</gene>
<keyword evidence="2" id="KW-1133">Transmembrane helix</keyword>
<feature type="transmembrane region" description="Helical" evidence="2">
    <location>
        <begin position="144"/>
        <end position="166"/>
    </location>
</feature>
<dbReference type="RefSeq" id="WP_220205367.1">
    <property type="nucleotide sequence ID" value="NZ_BNJK01000001.1"/>
</dbReference>
<feature type="transmembrane region" description="Helical" evidence="2">
    <location>
        <begin position="352"/>
        <end position="385"/>
    </location>
</feature>
<dbReference type="PROSITE" id="PS01258">
    <property type="entry name" value="BH2"/>
    <property type="match status" value="1"/>
</dbReference>
<feature type="transmembrane region" description="Helical" evidence="2">
    <location>
        <begin position="287"/>
        <end position="304"/>
    </location>
</feature>
<evidence type="ECO:0000313" key="4">
    <source>
        <dbReference type="Proteomes" id="UP000597444"/>
    </source>
</evidence>
<evidence type="ECO:0000256" key="1">
    <source>
        <dbReference type="ARBA" id="ARBA00009458"/>
    </source>
</evidence>
<dbReference type="AlphaFoldDB" id="A0A8J3N509"/>
<evidence type="ECO:0000313" key="3">
    <source>
        <dbReference type="EMBL" id="GHO94652.1"/>
    </source>
</evidence>
<reference evidence="3" key="1">
    <citation type="submission" date="2020-10" db="EMBL/GenBank/DDBJ databases">
        <title>Taxonomic study of unclassified bacteria belonging to the class Ktedonobacteria.</title>
        <authorList>
            <person name="Yabe S."/>
            <person name="Wang C.M."/>
            <person name="Zheng Y."/>
            <person name="Sakai Y."/>
            <person name="Cavaletti L."/>
            <person name="Monciardini P."/>
            <person name="Donadio S."/>
        </authorList>
    </citation>
    <scope>NUCLEOTIDE SEQUENCE</scope>
    <source>
        <strain evidence="3">ID150040</strain>
    </source>
</reference>
<sequence>MMALETMVSCPQLRSDLVIEQQHEGKNLKYLIIDPVNGRYWQCGPSLYHLLTLCTGEYTLAEMMARYRELTQVSLTSEQLESALRKFAEQGFLDHHASPPRPRYARRLFSWLSRRPLSLELLIMRWRLFPADGLLQRLEPSTRWIFSPVFFVCWAVLMAITIWLLASGGWDAGILPVAMELYGHISFLAWGQFLIVLLVTAFIHESAHGITLQHFGRHPGHFGLAFSPLAGVFFYVEIGEIWRLNKRQHRVAVSLAGPLASSVIGAVGTIVWSLVPPDVPSSSWAEMFMVAGVLTAIYNVLPFFRTDGYFALTDWIHTPNLDRKARKYLIHLICRPFHRQPQTEPLALSQHFLLAGYGVIAWLATLWLLWIVGSFFIRLIVSFVLHVL</sequence>
<organism evidence="3 4">
    <name type="scientific">Reticulibacter mediterranei</name>
    <dbReference type="NCBI Taxonomy" id="2778369"/>
    <lineage>
        <taxon>Bacteria</taxon>
        <taxon>Bacillati</taxon>
        <taxon>Chloroflexota</taxon>
        <taxon>Ktedonobacteria</taxon>
        <taxon>Ktedonobacterales</taxon>
        <taxon>Reticulibacteraceae</taxon>
        <taxon>Reticulibacter</taxon>
    </lineage>
</organism>
<feature type="transmembrane region" description="Helical" evidence="2">
    <location>
        <begin position="251"/>
        <end position="275"/>
    </location>
</feature>
<dbReference type="InterPro" id="IPR020726">
    <property type="entry name" value="Bcl2_BH2_motif_CS"/>
</dbReference>
<keyword evidence="4" id="KW-1185">Reference proteome</keyword>
<comment type="caution">
    <text evidence="3">The sequence shown here is derived from an EMBL/GenBank/DDBJ whole genome shotgun (WGS) entry which is preliminary data.</text>
</comment>
<evidence type="ECO:0008006" key="5">
    <source>
        <dbReference type="Google" id="ProtNLM"/>
    </source>
</evidence>
<keyword evidence="2" id="KW-0472">Membrane</keyword>
<accession>A0A8J3N509</accession>
<evidence type="ECO:0000256" key="2">
    <source>
        <dbReference type="SAM" id="Phobius"/>
    </source>
</evidence>
<protein>
    <recommendedName>
        <fullName evidence="5">Peptidase M50</fullName>
    </recommendedName>
</protein>
<feature type="transmembrane region" description="Helical" evidence="2">
    <location>
        <begin position="181"/>
        <end position="203"/>
    </location>
</feature>
<keyword evidence="2" id="KW-0812">Transmembrane</keyword>
<dbReference type="Proteomes" id="UP000597444">
    <property type="component" value="Unassembled WGS sequence"/>
</dbReference>
<proteinExistence type="inferred from homology"/>
<comment type="similarity">
    <text evidence="1">Belongs to the Bcl-2 family.</text>
</comment>